<evidence type="ECO:0000313" key="3">
    <source>
        <dbReference type="Proteomes" id="UP000283269"/>
    </source>
</evidence>
<reference evidence="2 3" key="1">
    <citation type="journal article" date="2018" name="Evol. Lett.">
        <title>Horizontal gene cluster transfer increased hallucinogenic mushroom diversity.</title>
        <authorList>
            <person name="Reynolds H.T."/>
            <person name="Vijayakumar V."/>
            <person name="Gluck-Thaler E."/>
            <person name="Korotkin H.B."/>
            <person name="Matheny P.B."/>
            <person name="Slot J.C."/>
        </authorList>
    </citation>
    <scope>NUCLEOTIDE SEQUENCE [LARGE SCALE GENOMIC DNA]</scope>
    <source>
        <strain evidence="2 3">2631</strain>
    </source>
</reference>
<dbReference type="Proteomes" id="UP000283269">
    <property type="component" value="Unassembled WGS sequence"/>
</dbReference>
<dbReference type="STRING" id="93625.A0A409XIH9"/>
<dbReference type="InParanoid" id="A0A409XIH9"/>
<dbReference type="EMBL" id="NHYD01001613">
    <property type="protein sequence ID" value="PPQ90575.1"/>
    <property type="molecule type" value="Genomic_DNA"/>
</dbReference>
<organism evidence="2 3">
    <name type="scientific">Psilocybe cyanescens</name>
    <dbReference type="NCBI Taxonomy" id="93625"/>
    <lineage>
        <taxon>Eukaryota</taxon>
        <taxon>Fungi</taxon>
        <taxon>Dikarya</taxon>
        <taxon>Basidiomycota</taxon>
        <taxon>Agaricomycotina</taxon>
        <taxon>Agaricomycetes</taxon>
        <taxon>Agaricomycetidae</taxon>
        <taxon>Agaricales</taxon>
        <taxon>Agaricineae</taxon>
        <taxon>Strophariaceae</taxon>
        <taxon>Psilocybe</taxon>
    </lineage>
</organism>
<gene>
    <name evidence="2" type="ORF">CVT25_007131</name>
</gene>
<evidence type="ECO:0000313" key="2">
    <source>
        <dbReference type="EMBL" id="PPQ90575.1"/>
    </source>
</evidence>
<dbReference type="AlphaFoldDB" id="A0A409XIH9"/>
<feature type="region of interest" description="Disordered" evidence="1">
    <location>
        <begin position="1"/>
        <end position="36"/>
    </location>
</feature>
<dbReference type="OrthoDB" id="2662502at2759"/>
<evidence type="ECO:0000256" key="1">
    <source>
        <dbReference type="SAM" id="MobiDB-lite"/>
    </source>
</evidence>
<sequence length="192" mass="21459">MPASPVHTDPSTKPHPSSPTGDTRAPDSDDTDTSAAIWRRRFLALQESVNTNNPSKRKAENASTTSLGRGIRKLIFVCGELRDLVSESDKHSAYDADPEDMDLKREFDELNEDGVENLKRDWERSHTAVRELCHLIPNFQKKIDEAQPEELSTFYAILQHGANGACSDDLSRIRGYVAEWLNKGNPCPSPLL</sequence>
<feature type="compositionally biased region" description="Polar residues" evidence="1">
    <location>
        <begin position="9"/>
        <end position="21"/>
    </location>
</feature>
<keyword evidence="3" id="KW-1185">Reference proteome</keyword>
<name>A0A409XIH9_PSICY</name>
<proteinExistence type="predicted"/>
<accession>A0A409XIH9</accession>
<feature type="non-terminal residue" evidence="2">
    <location>
        <position position="192"/>
    </location>
</feature>
<protein>
    <submittedName>
        <fullName evidence="2">Uncharacterized protein</fullName>
    </submittedName>
</protein>
<comment type="caution">
    <text evidence="2">The sequence shown here is derived from an EMBL/GenBank/DDBJ whole genome shotgun (WGS) entry which is preliminary data.</text>
</comment>